<dbReference type="RefSeq" id="WP_118025335.1">
    <property type="nucleotide sequence ID" value="NZ_QSFO01000007.1"/>
</dbReference>
<accession>A0A413RZX9</accession>
<evidence type="ECO:0000313" key="2">
    <source>
        <dbReference type="Proteomes" id="UP000284598"/>
    </source>
</evidence>
<proteinExistence type="predicted"/>
<dbReference type="Proteomes" id="UP000284598">
    <property type="component" value="Unassembled WGS sequence"/>
</dbReference>
<name>A0A413RZX9_9FIRM</name>
<sequence length="75" mass="8475">MDKAVLKPCPFCGGEAVLMTINDEIGECVIDSEEELNNSSLSSWIHCYNCSSNWFFGESEIPKDTVEAWNRRAKE</sequence>
<organism evidence="1 2">
    <name type="scientific">Eubacterium ventriosum</name>
    <dbReference type="NCBI Taxonomy" id="39496"/>
    <lineage>
        <taxon>Bacteria</taxon>
        <taxon>Bacillati</taxon>
        <taxon>Bacillota</taxon>
        <taxon>Clostridia</taxon>
        <taxon>Eubacteriales</taxon>
        <taxon>Eubacteriaceae</taxon>
        <taxon>Eubacterium</taxon>
    </lineage>
</organism>
<comment type="caution">
    <text evidence="1">The sequence shown here is derived from an EMBL/GenBank/DDBJ whole genome shotgun (WGS) entry which is preliminary data.</text>
</comment>
<reference evidence="1 2" key="1">
    <citation type="submission" date="2018-08" db="EMBL/GenBank/DDBJ databases">
        <title>A genome reference for cultivated species of the human gut microbiota.</title>
        <authorList>
            <person name="Zou Y."/>
            <person name="Xue W."/>
            <person name="Luo G."/>
        </authorList>
    </citation>
    <scope>NUCLEOTIDE SEQUENCE [LARGE SCALE GENOMIC DNA]</scope>
    <source>
        <strain evidence="1 2">AM43-2</strain>
    </source>
</reference>
<dbReference type="EMBL" id="QSFO01000007">
    <property type="protein sequence ID" value="RHA54483.1"/>
    <property type="molecule type" value="Genomic_DNA"/>
</dbReference>
<dbReference type="AlphaFoldDB" id="A0A413RZX9"/>
<gene>
    <name evidence="1" type="ORF">DW929_07315</name>
</gene>
<evidence type="ECO:0008006" key="3">
    <source>
        <dbReference type="Google" id="ProtNLM"/>
    </source>
</evidence>
<evidence type="ECO:0000313" key="1">
    <source>
        <dbReference type="EMBL" id="RHA54483.1"/>
    </source>
</evidence>
<protein>
    <recommendedName>
        <fullName evidence="3">Restriction alleviation protein, Lar family</fullName>
    </recommendedName>
</protein>
<dbReference type="Pfam" id="PF14354">
    <property type="entry name" value="Lar_restr_allev"/>
    <property type="match status" value="1"/>
</dbReference>